<dbReference type="Proteomes" id="UP001595821">
    <property type="component" value="Unassembled WGS sequence"/>
</dbReference>
<evidence type="ECO:0000313" key="3">
    <source>
        <dbReference type="Proteomes" id="UP001595821"/>
    </source>
</evidence>
<evidence type="ECO:0000256" key="1">
    <source>
        <dbReference type="SAM" id="Phobius"/>
    </source>
</evidence>
<organism evidence="2 3">
    <name type="scientific">Natribaculum luteum</name>
    <dbReference type="NCBI Taxonomy" id="1586232"/>
    <lineage>
        <taxon>Archaea</taxon>
        <taxon>Methanobacteriati</taxon>
        <taxon>Methanobacteriota</taxon>
        <taxon>Stenosarchaea group</taxon>
        <taxon>Halobacteria</taxon>
        <taxon>Halobacteriales</taxon>
        <taxon>Natrialbaceae</taxon>
        <taxon>Natribaculum</taxon>
    </lineage>
</organism>
<proteinExistence type="predicted"/>
<evidence type="ECO:0000313" key="2">
    <source>
        <dbReference type="EMBL" id="MFC4246517.1"/>
    </source>
</evidence>
<feature type="transmembrane region" description="Helical" evidence="1">
    <location>
        <begin position="20"/>
        <end position="39"/>
    </location>
</feature>
<dbReference type="EMBL" id="JBHSDJ010000013">
    <property type="protein sequence ID" value="MFC4246517.1"/>
    <property type="molecule type" value="Genomic_DNA"/>
</dbReference>
<keyword evidence="1" id="KW-0472">Membrane</keyword>
<dbReference type="GeneID" id="76530278"/>
<comment type="caution">
    <text evidence="2">The sequence shown here is derived from an EMBL/GenBank/DDBJ whole genome shotgun (WGS) entry which is preliminary data.</text>
</comment>
<keyword evidence="1" id="KW-0812">Transmembrane</keyword>
<reference evidence="2 3" key="1">
    <citation type="journal article" date="2014" name="Int. J. Syst. Evol. Microbiol.">
        <title>Complete genome sequence of Corynebacterium casei LMG S-19264T (=DSM 44701T), isolated from a smear-ripened cheese.</title>
        <authorList>
            <consortium name="US DOE Joint Genome Institute (JGI-PGF)"/>
            <person name="Walter F."/>
            <person name="Albersmeier A."/>
            <person name="Kalinowski J."/>
            <person name="Ruckert C."/>
        </authorList>
    </citation>
    <scope>NUCLEOTIDE SEQUENCE [LARGE SCALE GENOMIC DNA]</scope>
    <source>
        <strain evidence="2 3">IBRC-M 10912</strain>
    </source>
</reference>
<dbReference type="RefSeq" id="WP_265781313.1">
    <property type="nucleotide sequence ID" value="NZ_CP095397.1"/>
</dbReference>
<protein>
    <submittedName>
        <fullName evidence="2">Uncharacterized protein</fullName>
    </submittedName>
</protein>
<keyword evidence="1" id="KW-1133">Transmembrane helix</keyword>
<gene>
    <name evidence="2" type="ORF">ACFOZ7_05835</name>
</gene>
<accession>A0ABD5NX34</accession>
<name>A0ABD5NX34_9EURY</name>
<dbReference type="AlphaFoldDB" id="A0ABD5NX34"/>
<sequence length="40" mass="4521">MNELTDAILSTETALPEVTGWAVLIVSLLITVVWLLYLYR</sequence>